<dbReference type="AlphaFoldDB" id="A0A4Z1IU14"/>
<feature type="transmembrane region" description="Helical" evidence="1">
    <location>
        <begin position="56"/>
        <end position="76"/>
    </location>
</feature>
<gene>
    <name evidence="2" type="ORF">BCON_0005g00330</name>
</gene>
<keyword evidence="1" id="KW-0472">Membrane</keyword>
<name>A0A4Z1IU14_9HELO</name>
<dbReference type="EMBL" id="PQXN01000005">
    <property type="protein sequence ID" value="TGO64836.1"/>
    <property type="molecule type" value="Genomic_DNA"/>
</dbReference>
<organism evidence="2 3">
    <name type="scientific">Botryotinia convoluta</name>
    <dbReference type="NCBI Taxonomy" id="54673"/>
    <lineage>
        <taxon>Eukaryota</taxon>
        <taxon>Fungi</taxon>
        <taxon>Dikarya</taxon>
        <taxon>Ascomycota</taxon>
        <taxon>Pezizomycotina</taxon>
        <taxon>Leotiomycetes</taxon>
        <taxon>Helotiales</taxon>
        <taxon>Sclerotiniaceae</taxon>
        <taxon>Botryotinia</taxon>
    </lineage>
</organism>
<evidence type="ECO:0000256" key="1">
    <source>
        <dbReference type="SAM" id="Phobius"/>
    </source>
</evidence>
<keyword evidence="1" id="KW-0812">Transmembrane</keyword>
<sequence>MVSALSILGVSEVAPVQCYFNYTLPSNSSSLPYSTASDERQKSDEILYKERQHLRWMMILFNLKFILNAIKLCFMIRNDREKRMRQDGAAAIRDLQEKIRSELKEKGSLGLHLDTIEGITWDDGKKDCV</sequence>
<keyword evidence="1" id="KW-1133">Transmembrane helix</keyword>
<dbReference type="Proteomes" id="UP000297527">
    <property type="component" value="Unassembled WGS sequence"/>
</dbReference>
<accession>A0A4Z1IU14</accession>
<proteinExistence type="predicted"/>
<reference evidence="2 3" key="1">
    <citation type="submission" date="2017-12" db="EMBL/GenBank/DDBJ databases">
        <title>Comparative genomics of Botrytis spp.</title>
        <authorList>
            <person name="Valero-Jimenez C.A."/>
            <person name="Tapia P."/>
            <person name="Veloso J."/>
            <person name="Silva-Moreno E."/>
            <person name="Staats M."/>
            <person name="Valdes J.H."/>
            <person name="Van Kan J.A.L."/>
        </authorList>
    </citation>
    <scope>NUCLEOTIDE SEQUENCE [LARGE SCALE GENOMIC DNA]</scope>
    <source>
        <strain evidence="2 3">MUCL11595</strain>
    </source>
</reference>
<evidence type="ECO:0000313" key="3">
    <source>
        <dbReference type="Proteomes" id="UP000297527"/>
    </source>
</evidence>
<comment type="caution">
    <text evidence="2">The sequence shown here is derived from an EMBL/GenBank/DDBJ whole genome shotgun (WGS) entry which is preliminary data.</text>
</comment>
<evidence type="ECO:0000313" key="2">
    <source>
        <dbReference type="EMBL" id="TGO64836.1"/>
    </source>
</evidence>
<keyword evidence="3" id="KW-1185">Reference proteome</keyword>
<dbReference type="OrthoDB" id="3532121at2759"/>
<protein>
    <submittedName>
        <fullName evidence="2">Uncharacterized protein</fullName>
    </submittedName>
</protein>